<reference evidence="1" key="1">
    <citation type="submission" date="2019-08" db="EMBL/GenBank/DDBJ databases">
        <authorList>
            <person name="Kucharzyk K."/>
            <person name="Murdoch R.W."/>
            <person name="Higgins S."/>
            <person name="Loffler F."/>
        </authorList>
    </citation>
    <scope>NUCLEOTIDE SEQUENCE</scope>
</reference>
<comment type="caution">
    <text evidence="1">The sequence shown here is derived from an EMBL/GenBank/DDBJ whole genome shotgun (WGS) entry which is preliminary data.</text>
</comment>
<name>A0A645JJB0_9ZZZZ</name>
<proteinExistence type="predicted"/>
<accession>A0A645JJB0</accession>
<protein>
    <submittedName>
        <fullName evidence="1">Uncharacterized protein</fullName>
    </submittedName>
</protein>
<evidence type="ECO:0000313" key="1">
    <source>
        <dbReference type="EMBL" id="MPN63200.1"/>
    </source>
</evidence>
<dbReference type="AlphaFoldDB" id="A0A645JJB0"/>
<organism evidence="1">
    <name type="scientific">bioreactor metagenome</name>
    <dbReference type="NCBI Taxonomy" id="1076179"/>
    <lineage>
        <taxon>unclassified sequences</taxon>
        <taxon>metagenomes</taxon>
        <taxon>ecological metagenomes</taxon>
    </lineage>
</organism>
<dbReference type="EMBL" id="VSSQ01142255">
    <property type="protein sequence ID" value="MPN63200.1"/>
    <property type="molecule type" value="Genomic_DNA"/>
</dbReference>
<gene>
    <name evidence="1" type="ORF">SDC9_210955</name>
</gene>
<sequence>MKAADRVRFELGPVTIGYGPGWVGYGWYVKGPVAKRGKGHVYYQVPLKKNETVPVRISVRNGVLDMLYDNKPVVRALPLELPNGNCFNIQTWHDDSVEFRLEHASDKGNEIIVSDIGHPVIN</sequence>